<evidence type="ECO:0000313" key="2">
    <source>
        <dbReference type="Proteomes" id="UP001165064"/>
    </source>
</evidence>
<protein>
    <submittedName>
        <fullName evidence="1">Unnamed protein product</fullName>
    </submittedName>
</protein>
<comment type="caution">
    <text evidence="1">The sequence shown here is derived from an EMBL/GenBank/DDBJ whole genome shotgun (WGS) entry which is preliminary data.</text>
</comment>
<dbReference type="EMBL" id="BSXS01001521">
    <property type="protein sequence ID" value="GME76415.1"/>
    <property type="molecule type" value="Genomic_DNA"/>
</dbReference>
<organism evidence="1 2">
    <name type="scientific">Ambrosiozyma monospora</name>
    <name type="common">Yeast</name>
    <name type="synonym">Endomycopsis monosporus</name>
    <dbReference type="NCBI Taxonomy" id="43982"/>
    <lineage>
        <taxon>Eukaryota</taxon>
        <taxon>Fungi</taxon>
        <taxon>Dikarya</taxon>
        <taxon>Ascomycota</taxon>
        <taxon>Saccharomycotina</taxon>
        <taxon>Pichiomycetes</taxon>
        <taxon>Pichiales</taxon>
        <taxon>Pichiaceae</taxon>
        <taxon>Ambrosiozyma</taxon>
    </lineage>
</organism>
<proteinExistence type="predicted"/>
<gene>
    <name evidence="1" type="ORF">Amon02_000259800</name>
</gene>
<reference evidence="1" key="1">
    <citation type="submission" date="2023-04" db="EMBL/GenBank/DDBJ databases">
        <title>Ambrosiozyma monospora NBRC 10751.</title>
        <authorList>
            <person name="Ichikawa N."/>
            <person name="Sato H."/>
            <person name="Tonouchi N."/>
        </authorList>
    </citation>
    <scope>NUCLEOTIDE SEQUENCE</scope>
    <source>
        <strain evidence="1">NBRC 10751</strain>
    </source>
</reference>
<keyword evidence="2" id="KW-1185">Reference proteome</keyword>
<sequence length="177" mass="19777">MSTTTQTRRKVGVLGATGSVGQRFILLLANHPTFELSKLGASSRSAGKPYKQAVEWKQTSLMPTQAADLVVTECKPEEFADCDVVFSGLDAEYAGPIEKAFVEFGLVVVSNAKNYRRELDVPLVVPTANSDHLDIVAEKVRVAKAKGEKRPGYIVYFDYYHHAGYLWCWVQSWVPWY</sequence>
<accession>A0ACB5SXZ9</accession>
<dbReference type="Proteomes" id="UP001165064">
    <property type="component" value="Unassembled WGS sequence"/>
</dbReference>
<evidence type="ECO:0000313" key="1">
    <source>
        <dbReference type="EMBL" id="GME76415.1"/>
    </source>
</evidence>
<name>A0ACB5SXZ9_AMBMO</name>